<dbReference type="RefSeq" id="XP_009833478.1">
    <property type="nucleotide sequence ID" value="XM_009835176.1"/>
</dbReference>
<protein>
    <submittedName>
        <fullName evidence="1">Uncharacterized protein</fullName>
    </submittedName>
</protein>
<organism evidence="1">
    <name type="scientific">Aphanomyces astaci</name>
    <name type="common">Crayfish plague agent</name>
    <dbReference type="NCBI Taxonomy" id="112090"/>
    <lineage>
        <taxon>Eukaryota</taxon>
        <taxon>Sar</taxon>
        <taxon>Stramenopiles</taxon>
        <taxon>Oomycota</taxon>
        <taxon>Saprolegniomycetes</taxon>
        <taxon>Saprolegniales</taxon>
        <taxon>Verrucalvaceae</taxon>
        <taxon>Aphanomyces</taxon>
    </lineage>
</organism>
<accession>W4GBW6</accession>
<dbReference type="GeneID" id="20811054"/>
<gene>
    <name evidence="1" type="ORF">H257_09058</name>
</gene>
<name>W4GBW6_APHAT</name>
<reference evidence="1" key="1">
    <citation type="submission" date="2013-12" db="EMBL/GenBank/DDBJ databases">
        <title>The Genome Sequence of Aphanomyces astaci APO3.</title>
        <authorList>
            <consortium name="The Broad Institute Genomics Platform"/>
            <person name="Russ C."/>
            <person name="Tyler B."/>
            <person name="van West P."/>
            <person name="Dieguez-Uribeondo J."/>
            <person name="Young S.K."/>
            <person name="Zeng Q."/>
            <person name="Gargeya S."/>
            <person name="Fitzgerald M."/>
            <person name="Abouelleil A."/>
            <person name="Alvarado L."/>
            <person name="Chapman S.B."/>
            <person name="Gainer-Dewar J."/>
            <person name="Goldberg J."/>
            <person name="Griggs A."/>
            <person name="Gujja S."/>
            <person name="Hansen M."/>
            <person name="Howarth C."/>
            <person name="Imamovic A."/>
            <person name="Ireland A."/>
            <person name="Larimer J."/>
            <person name="McCowan C."/>
            <person name="Murphy C."/>
            <person name="Pearson M."/>
            <person name="Poon T.W."/>
            <person name="Priest M."/>
            <person name="Roberts A."/>
            <person name="Saif S."/>
            <person name="Shea T."/>
            <person name="Sykes S."/>
            <person name="Wortman J."/>
            <person name="Nusbaum C."/>
            <person name="Birren B."/>
        </authorList>
    </citation>
    <scope>NUCLEOTIDE SEQUENCE [LARGE SCALE GENOMIC DNA]</scope>
    <source>
        <strain evidence="1">APO3</strain>
    </source>
</reference>
<dbReference type="EMBL" id="KI913134">
    <property type="protein sequence ID" value="ETV77172.1"/>
    <property type="molecule type" value="Genomic_DNA"/>
</dbReference>
<sequence length="201" mass="22073">MSFATWCIKNGEGAMSTTGALQWSDFDGVHRAVKMYTCSLGARLNWNSKGNSEVRLASGDVHEAPTKHINIDDGLLQEVVDLRCDMRRLQESMTRVQDILLNMQASRCSCSSGHALMHAHVQVAAVHKQCRPFAQVRQNKSLSAGSDESSDDCFDVDFDRPNGPAGTATSYAKFVKSIPPPLGFDFVGNIRAELRRIGLVD</sequence>
<dbReference type="AlphaFoldDB" id="W4GBW6"/>
<proteinExistence type="predicted"/>
<evidence type="ECO:0000313" key="1">
    <source>
        <dbReference type="EMBL" id="ETV77172.1"/>
    </source>
</evidence>
<dbReference type="VEuPathDB" id="FungiDB:H257_09058"/>